<feature type="non-terminal residue" evidence="2">
    <location>
        <position position="1"/>
    </location>
</feature>
<name>X1PE78_9ZZZZ</name>
<organism evidence="2">
    <name type="scientific">marine sediment metagenome</name>
    <dbReference type="NCBI Taxonomy" id="412755"/>
    <lineage>
        <taxon>unclassified sequences</taxon>
        <taxon>metagenomes</taxon>
        <taxon>ecological metagenomes</taxon>
    </lineage>
</organism>
<dbReference type="InterPro" id="IPR035929">
    <property type="entry name" value="CoaB-like_sf"/>
</dbReference>
<dbReference type="Pfam" id="PF04127">
    <property type="entry name" value="DFP"/>
    <property type="match status" value="1"/>
</dbReference>
<protein>
    <recommendedName>
        <fullName evidence="1">DNA/pantothenate metabolism flavoprotein C-terminal domain-containing protein</fullName>
    </recommendedName>
</protein>
<comment type="caution">
    <text evidence="2">The sequence shown here is derived from an EMBL/GenBank/DDBJ whole genome shotgun (WGS) entry which is preliminary data.</text>
</comment>
<proteinExistence type="predicted"/>
<dbReference type="AlphaFoldDB" id="X1PE78"/>
<dbReference type="SUPFAM" id="SSF102645">
    <property type="entry name" value="CoaB-like"/>
    <property type="match status" value="1"/>
</dbReference>
<evidence type="ECO:0000259" key="1">
    <source>
        <dbReference type="Pfam" id="PF04127"/>
    </source>
</evidence>
<sequence>DSGFGVDTNKVIIIDRKGKVEKLPLLSKREVADRILDRVVGLVGRG</sequence>
<dbReference type="InterPro" id="IPR007085">
    <property type="entry name" value="DNA/pantothenate-metab_flavo_C"/>
</dbReference>
<evidence type="ECO:0000313" key="2">
    <source>
        <dbReference type="EMBL" id="GAI54138.1"/>
    </source>
</evidence>
<reference evidence="2" key="1">
    <citation type="journal article" date="2014" name="Front. Microbiol.">
        <title>High frequency of phylogenetically diverse reductive dehalogenase-homologous genes in deep subseafloor sedimentary metagenomes.</title>
        <authorList>
            <person name="Kawai M."/>
            <person name="Futagami T."/>
            <person name="Toyoda A."/>
            <person name="Takaki Y."/>
            <person name="Nishi S."/>
            <person name="Hori S."/>
            <person name="Arai W."/>
            <person name="Tsubouchi T."/>
            <person name="Morono Y."/>
            <person name="Uchiyama I."/>
            <person name="Ito T."/>
            <person name="Fujiyama A."/>
            <person name="Inagaki F."/>
            <person name="Takami H."/>
        </authorList>
    </citation>
    <scope>NUCLEOTIDE SEQUENCE</scope>
    <source>
        <strain evidence="2">Expedition CK06-06</strain>
    </source>
</reference>
<gene>
    <name evidence="2" type="ORF">S06H3_60043</name>
</gene>
<dbReference type="Gene3D" id="3.40.50.10300">
    <property type="entry name" value="CoaB-like"/>
    <property type="match status" value="1"/>
</dbReference>
<accession>X1PE78</accession>
<dbReference type="EMBL" id="BARV01039112">
    <property type="protein sequence ID" value="GAI54138.1"/>
    <property type="molecule type" value="Genomic_DNA"/>
</dbReference>
<feature type="domain" description="DNA/pantothenate metabolism flavoprotein C-terminal" evidence="1">
    <location>
        <begin position="2"/>
        <end position="40"/>
    </location>
</feature>